<protein>
    <recommendedName>
        <fullName evidence="2">UspA domain-containing protein</fullName>
    </recommendedName>
</protein>
<dbReference type="PRINTS" id="PR01438">
    <property type="entry name" value="UNVRSLSTRESS"/>
</dbReference>
<feature type="domain" description="UspA" evidence="2">
    <location>
        <begin position="1"/>
        <end position="140"/>
    </location>
</feature>
<evidence type="ECO:0000259" key="2">
    <source>
        <dbReference type="Pfam" id="PF00582"/>
    </source>
</evidence>
<evidence type="ECO:0000313" key="3">
    <source>
        <dbReference type="EMBL" id="GEJ59164.1"/>
    </source>
</evidence>
<comment type="similarity">
    <text evidence="1">Belongs to the universal stress protein A family.</text>
</comment>
<keyword evidence="4" id="KW-1185">Reference proteome</keyword>
<dbReference type="InterPro" id="IPR006015">
    <property type="entry name" value="Universal_stress_UspA"/>
</dbReference>
<dbReference type="PANTHER" id="PTHR46268:SF6">
    <property type="entry name" value="UNIVERSAL STRESS PROTEIN UP12"/>
    <property type="match status" value="1"/>
</dbReference>
<name>A0A7I9VRU4_9BACT</name>
<dbReference type="InterPro" id="IPR006016">
    <property type="entry name" value="UspA"/>
</dbReference>
<comment type="caution">
    <text evidence="3">The sequence shown here is derived from an EMBL/GenBank/DDBJ whole genome shotgun (WGS) entry which is preliminary data.</text>
</comment>
<organism evidence="3 4">
    <name type="scientific">Anaeromyxobacter diazotrophicus</name>
    <dbReference type="NCBI Taxonomy" id="2590199"/>
    <lineage>
        <taxon>Bacteria</taxon>
        <taxon>Pseudomonadati</taxon>
        <taxon>Myxococcota</taxon>
        <taxon>Myxococcia</taxon>
        <taxon>Myxococcales</taxon>
        <taxon>Cystobacterineae</taxon>
        <taxon>Anaeromyxobacteraceae</taxon>
        <taxon>Anaeromyxobacter</taxon>
    </lineage>
</organism>
<dbReference type="Gene3D" id="3.40.50.620">
    <property type="entry name" value="HUPs"/>
    <property type="match status" value="1"/>
</dbReference>
<dbReference type="PANTHER" id="PTHR46268">
    <property type="entry name" value="STRESS RESPONSE PROTEIN NHAX"/>
    <property type="match status" value="1"/>
</dbReference>
<gene>
    <name evidence="3" type="ORF">AMYX_39050</name>
</gene>
<sequence length="140" mass="14571">MKRILVGIDGSEPATKAAQMATEIAMRFGAKLTLAYVVPRLVLPPDAYGLTTADVEADHRAYAEKLLAHAEGQLAESGVQADTLVLSGAPAECLAEAAQASDVDLVVAGSRGRGAVARMLLGSVTDRLVHISPKPVLVVR</sequence>
<proteinExistence type="inferred from homology"/>
<dbReference type="AlphaFoldDB" id="A0A7I9VRU4"/>
<dbReference type="Pfam" id="PF00582">
    <property type="entry name" value="Usp"/>
    <property type="match status" value="1"/>
</dbReference>
<evidence type="ECO:0000256" key="1">
    <source>
        <dbReference type="ARBA" id="ARBA00008791"/>
    </source>
</evidence>
<reference evidence="4" key="1">
    <citation type="journal article" date="2020" name="Appl. Environ. Microbiol.">
        <title>Diazotrophic Anaeromyxobacter Isolates from Soils.</title>
        <authorList>
            <person name="Masuda Y."/>
            <person name="Yamanaka H."/>
            <person name="Xu Z.X."/>
            <person name="Shiratori Y."/>
            <person name="Aono T."/>
            <person name="Amachi S."/>
            <person name="Senoo K."/>
            <person name="Itoh H."/>
        </authorList>
    </citation>
    <scope>NUCLEOTIDE SEQUENCE [LARGE SCALE GENOMIC DNA]</scope>
    <source>
        <strain evidence="4">R267</strain>
    </source>
</reference>
<evidence type="ECO:0000313" key="4">
    <source>
        <dbReference type="Proteomes" id="UP000503640"/>
    </source>
</evidence>
<dbReference type="InterPro" id="IPR014729">
    <property type="entry name" value="Rossmann-like_a/b/a_fold"/>
</dbReference>
<accession>A0A7I9VRU4</accession>
<dbReference type="EMBL" id="BJTG01000011">
    <property type="protein sequence ID" value="GEJ59164.1"/>
    <property type="molecule type" value="Genomic_DNA"/>
</dbReference>
<dbReference type="CDD" id="cd00293">
    <property type="entry name" value="USP-like"/>
    <property type="match status" value="1"/>
</dbReference>
<dbReference type="RefSeq" id="WP_176068410.1">
    <property type="nucleotide sequence ID" value="NZ_BJTG01000011.1"/>
</dbReference>
<dbReference type="SUPFAM" id="SSF52402">
    <property type="entry name" value="Adenine nucleotide alpha hydrolases-like"/>
    <property type="match status" value="1"/>
</dbReference>
<dbReference type="Proteomes" id="UP000503640">
    <property type="component" value="Unassembled WGS sequence"/>
</dbReference>